<dbReference type="AlphaFoldDB" id="A0A3M8AAW3"/>
<dbReference type="Pfam" id="PF00293">
    <property type="entry name" value="NUDIX"/>
    <property type="match status" value="1"/>
</dbReference>
<dbReference type="GO" id="GO:0016787">
    <property type="term" value="F:hydrolase activity"/>
    <property type="evidence" value="ECO:0007669"/>
    <property type="project" value="UniProtKB-KW"/>
</dbReference>
<dbReference type="Proteomes" id="UP000317180">
    <property type="component" value="Unassembled WGS sequence"/>
</dbReference>
<evidence type="ECO:0000313" key="3">
    <source>
        <dbReference type="EMBL" id="GED24703.1"/>
    </source>
</evidence>
<dbReference type="Proteomes" id="UP000276178">
    <property type="component" value="Unassembled WGS sequence"/>
</dbReference>
<dbReference type="PANTHER" id="PTHR43222">
    <property type="entry name" value="NUDIX HYDROLASE 23"/>
    <property type="match status" value="1"/>
</dbReference>
<keyword evidence="1" id="KW-0378">Hydrolase</keyword>
<dbReference type="OrthoDB" id="9804563at2"/>
<dbReference type="EMBL" id="BJOD01000006">
    <property type="protein sequence ID" value="GED24703.1"/>
    <property type="molecule type" value="Genomic_DNA"/>
</dbReference>
<dbReference type="PROSITE" id="PS51462">
    <property type="entry name" value="NUDIX"/>
    <property type="match status" value="1"/>
</dbReference>
<evidence type="ECO:0000313" key="5">
    <source>
        <dbReference type="Proteomes" id="UP000276178"/>
    </source>
</evidence>
<name>A0A3M8AAW3_9BACL</name>
<dbReference type="EMBL" id="RHHN01000089">
    <property type="protein sequence ID" value="RNB48181.1"/>
    <property type="molecule type" value="Genomic_DNA"/>
</dbReference>
<evidence type="ECO:0000313" key="6">
    <source>
        <dbReference type="Proteomes" id="UP000317180"/>
    </source>
</evidence>
<keyword evidence="6" id="KW-1185">Reference proteome</keyword>
<proteinExistence type="predicted"/>
<evidence type="ECO:0000256" key="1">
    <source>
        <dbReference type="ARBA" id="ARBA00022801"/>
    </source>
</evidence>
<dbReference type="PANTHER" id="PTHR43222:SF2">
    <property type="entry name" value="NUDIX HYDROLASE 23, CHLOROPLASTIC"/>
    <property type="match status" value="1"/>
</dbReference>
<protein>
    <submittedName>
        <fullName evidence="3">7,8-dihydro-8-oxoguanine triphosphatase</fullName>
    </submittedName>
    <submittedName>
        <fullName evidence="4">8-oxo-dGTP diphosphatase</fullName>
    </submittedName>
</protein>
<sequence length="166" mass="19213">MYTYTICFLMHQNEFLLLNRRKPPLMGRWNGVGGKLAPNESPLACVLREVFEETGIPLTSARYKGIVSWKLDRTVLGGMYAFVAELPDAWERFDTPRRVEEGILDWVTLDWILHPDNEGIAENVPRFLPYMLENDEPVEHAFTYEGGRVIDYERVSLLELSPYLFG</sequence>
<dbReference type="PROSITE" id="PS00893">
    <property type="entry name" value="NUDIX_BOX"/>
    <property type="match status" value="1"/>
</dbReference>
<dbReference type="InterPro" id="IPR020084">
    <property type="entry name" value="NUDIX_hydrolase_CS"/>
</dbReference>
<evidence type="ECO:0000259" key="2">
    <source>
        <dbReference type="PROSITE" id="PS51462"/>
    </source>
</evidence>
<dbReference type="Gene3D" id="3.90.79.10">
    <property type="entry name" value="Nucleoside Triphosphate Pyrophosphohydrolase"/>
    <property type="match status" value="1"/>
</dbReference>
<comment type="caution">
    <text evidence="4">The sequence shown here is derived from an EMBL/GenBank/DDBJ whole genome shotgun (WGS) entry which is preliminary data.</text>
</comment>
<dbReference type="InterPro" id="IPR000086">
    <property type="entry name" value="NUDIX_hydrolase_dom"/>
</dbReference>
<reference evidence="4 5" key="1">
    <citation type="submission" date="2018-10" db="EMBL/GenBank/DDBJ databases">
        <title>Phylogenomics of Brevibacillus.</title>
        <authorList>
            <person name="Dunlap C."/>
        </authorList>
    </citation>
    <scope>NUCLEOTIDE SEQUENCE [LARGE SCALE GENOMIC DNA]</scope>
    <source>
        <strain evidence="4 5">NRRL NRS 1219</strain>
    </source>
</reference>
<organism evidence="4 5">
    <name type="scientific">Brevibacillus agri</name>
    <dbReference type="NCBI Taxonomy" id="51101"/>
    <lineage>
        <taxon>Bacteria</taxon>
        <taxon>Bacillati</taxon>
        <taxon>Bacillota</taxon>
        <taxon>Bacilli</taxon>
        <taxon>Bacillales</taxon>
        <taxon>Paenibacillaceae</taxon>
        <taxon>Brevibacillus</taxon>
    </lineage>
</organism>
<accession>A0A3M8AAW3</accession>
<reference evidence="3 6" key="2">
    <citation type="submission" date="2019-06" db="EMBL/GenBank/DDBJ databases">
        <title>Whole genome shotgun sequence of Brevibacillus agri NBRC 15538.</title>
        <authorList>
            <person name="Hosoyama A."/>
            <person name="Uohara A."/>
            <person name="Ohji S."/>
            <person name="Ichikawa N."/>
        </authorList>
    </citation>
    <scope>NUCLEOTIDE SEQUENCE [LARGE SCALE GENOMIC DNA]</scope>
    <source>
        <strain evidence="3 6">NBRC 15538</strain>
    </source>
</reference>
<dbReference type="SUPFAM" id="SSF55811">
    <property type="entry name" value="Nudix"/>
    <property type="match status" value="1"/>
</dbReference>
<dbReference type="InterPro" id="IPR015797">
    <property type="entry name" value="NUDIX_hydrolase-like_dom_sf"/>
</dbReference>
<evidence type="ECO:0000313" key="4">
    <source>
        <dbReference type="EMBL" id="RNB48181.1"/>
    </source>
</evidence>
<dbReference type="CDD" id="cd18886">
    <property type="entry name" value="NUDIX_MutT_Nudt1"/>
    <property type="match status" value="1"/>
</dbReference>
<gene>
    <name evidence="3" type="ORF">BAG01nite_08050</name>
    <name evidence="4" type="ORF">EB820_24205</name>
</gene>
<feature type="domain" description="Nudix hydrolase" evidence="2">
    <location>
        <begin position="1"/>
        <end position="129"/>
    </location>
</feature>
<dbReference type="RefSeq" id="WP_005833547.1">
    <property type="nucleotide sequence ID" value="NZ_BJOD01000006.1"/>
</dbReference>